<proteinExistence type="predicted"/>
<dbReference type="KEGG" id="lal:AT746_00645"/>
<organism evidence="10 11">
    <name type="scientific">Lacimicrobium alkaliphilum</name>
    <dbReference type="NCBI Taxonomy" id="1526571"/>
    <lineage>
        <taxon>Bacteria</taxon>
        <taxon>Pseudomonadati</taxon>
        <taxon>Pseudomonadota</taxon>
        <taxon>Gammaproteobacteria</taxon>
        <taxon>Alteromonadales</taxon>
        <taxon>Alteromonadaceae</taxon>
        <taxon>Lacimicrobium</taxon>
    </lineage>
</organism>
<keyword evidence="2" id="KW-0963">Cytoplasm</keyword>
<evidence type="ECO:0000313" key="10">
    <source>
        <dbReference type="EMBL" id="ALS96930.1"/>
    </source>
</evidence>
<dbReference type="PANTHER" id="PTHR11364:SF27">
    <property type="entry name" value="SULFURTRANSFERASE"/>
    <property type="match status" value="1"/>
</dbReference>
<comment type="subcellular location">
    <subcellularLocation>
        <location evidence="1">Cytoplasm</location>
    </subcellularLocation>
</comment>
<evidence type="ECO:0000259" key="9">
    <source>
        <dbReference type="PROSITE" id="PS50206"/>
    </source>
</evidence>
<dbReference type="InterPro" id="IPR045078">
    <property type="entry name" value="TST/MPST-like"/>
</dbReference>
<keyword evidence="11" id="KW-1185">Reference proteome</keyword>
<dbReference type="PROSITE" id="PS50206">
    <property type="entry name" value="RHODANESE_3"/>
    <property type="match status" value="2"/>
</dbReference>
<keyword evidence="4" id="KW-0677">Repeat</keyword>
<dbReference type="CDD" id="cd01449">
    <property type="entry name" value="TST_Repeat_2"/>
    <property type="match status" value="1"/>
</dbReference>
<dbReference type="SUPFAM" id="SSF52821">
    <property type="entry name" value="Rhodanese/Cell cycle control phosphatase"/>
    <property type="match status" value="2"/>
</dbReference>
<evidence type="ECO:0000313" key="11">
    <source>
        <dbReference type="Proteomes" id="UP000068447"/>
    </source>
</evidence>
<feature type="domain" description="Rhodanese" evidence="9">
    <location>
        <begin position="59"/>
        <end position="148"/>
    </location>
</feature>
<dbReference type="InterPro" id="IPR036873">
    <property type="entry name" value="Rhodanese-like_dom_sf"/>
</dbReference>
<evidence type="ECO:0000256" key="4">
    <source>
        <dbReference type="ARBA" id="ARBA00022737"/>
    </source>
</evidence>
<dbReference type="InterPro" id="IPR001763">
    <property type="entry name" value="Rhodanese-like_dom"/>
</dbReference>
<reference evidence="10 11" key="1">
    <citation type="submission" date="2015-12" db="EMBL/GenBank/DDBJ databases">
        <title>Complete genome of Lacimicrobium alkaliphilum KCTC 32984.</title>
        <authorList>
            <person name="Kim S.-G."/>
            <person name="Lee Y.-J."/>
        </authorList>
    </citation>
    <scope>NUCLEOTIDE SEQUENCE [LARGE SCALE GENOMIC DNA]</scope>
    <source>
        <strain evidence="10 11">YelD216</strain>
    </source>
</reference>
<dbReference type="FunFam" id="3.40.250.10:FF:000001">
    <property type="entry name" value="Sulfurtransferase"/>
    <property type="match status" value="1"/>
</dbReference>
<dbReference type="GO" id="GO:0004792">
    <property type="term" value="F:thiosulfate-cyanide sulfurtransferase activity"/>
    <property type="evidence" value="ECO:0007669"/>
    <property type="project" value="TreeGrafter"/>
</dbReference>
<dbReference type="PANTHER" id="PTHR11364">
    <property type="entry name" value="THIOSULFATE SULFERTANSFERASE"/>
    <property type="match status" value="1"/>
</dbReference>
<dbReference type="Proteomes" id="UP000068447">
    <property type="component" value="Chromosome"/>
</dbReference>
<dbReference type="Pfam" id="PF00581">
    <property type="entry name" value="Rhodanese"/>
    <property type="match status" value="2"/>
</dbReference>
<dbReference type="EC" id="2.8.1.2" evidence="6"/>
<dbReference type="GO" id="GO:0016784">
    <property type="term" value="F:3-mercaptopyruvate sulfurtransferase activity"/>
    <property type="evidence" value="ECO:0007669"/>
    <property type="project" value="UniProtKB-EC"/>
</dbReference>
<comment type="catalytic activity">
    <reaction evidence="5">
        <text>2-oxo-3-sulfanylpropanoate + [thioredoxin]-dithiol = [thioredoxin]-disulfide + hydrogen sulfide + pyruvate + H(+)</text>
        <dbReference type="Rhea" id="RHEA:21740"/>
        <dbReference type="Rhea" id="RHEA-COMP:10698"/>
        <dbReference type="Rhea" id="RHEA-COMP:10700"/>
        <dbReference type="ChEBI" id="CHEBI:15361"/>
        <dbReference type="ChEBI" id="CHEBI:15378"/>
        <dbReference type="ChEBI" id="CHEBI:29919"/>
        <dbReference type="ChEBI" id="CHEBI:29950"/>
        <dbReference type="ChEBI" id="CHEBI:50058"/>
        <dbReference type="ChEBI" id="CHEBI:57678"/>
        <dbReference type="EC" id="2.8.1.2"/>
    </reaction>
    <physiologicalReaction direction="left-to-right" evidence="5">
        <dbReference type="Rhea" id="RHEA:21741"/>
    </physiologicalReaction>
</comment>
<evidence type="ECO:0000256" key="1">
    <source>
        <dbReference type="ARBA" id="ARBA00004496"/>
    </source>
</evidence>
<evidence type="ECO:0000256" key="3">
    <source>
        <dbReference type="ARBA" id="ARBA00022679"/>
    </source>
</evidence>
<dbReference type="GO" id="GO:0005737">
    <property type="term" value="C:cytoplasm"/>
    <property type="evidence" value="ECO:0007669"/>
    <property type="project" value="UniProtKB-SubCell"/>
</dbReference>
<dbReference type="EMBL" id="CP013650">
    <property type="protein sequence ID" value="ALS96930.1"/>
    <property type="molecule type" value="Genomic_DNA"/>
</dbReference>
<dbReference type="Gene3D" id="3.40.250.10">
    <property type="entry name" value="Rhodanese-like domain"/>
    <property type="match status" value="2"/>
</dbReference>
<name>A0A0U3AFW9_9ALTE</name>
<evidence type="ECO:0000256" key="2">
    <source>
        <dbReference type="ARBA" id="ARBA00022490"/>
    </source>
</evidence>
<dbReference type="AlphaFoldDB" id="A0A0U3AFW9"/>
<feature type="domain" description="Rhodanese" evidence="9">
    <location>
        <begin position="179"/>
        <end position="292"/>
    </location>
</feature>
<accession>A0A0U3AFW9</accession>
<sequence>MGSDSPAQKILIMSQHPSPALVSINWLKQHLQDREVRVLDASMAPPGQSQNKTSDTAVISGAQVFDMDKVICDPDSALPHMLPDAGRFTRLVRQLGINHNTQVVVYDSQGLFSAARAWWMFRLMGHQKVAVLDGGLPAWQSAKGLVATRHSVATEKGDFTAQFHADAVVSATEVLKAIDSKDSLIIDARSAGRFDGTEPEPRAGLRPGHIPGSVNLPFTRLLDQGHLLPVAELQKHFQAQAAQQNQQLIFSCGSGVTACIPLLAAWLCGYRNLALYDGSWSEWGSRDDLPVELSH</sequence>
<evidence type="ECO:0000256" key="7">
    <source>
        <dbReference type="ARBA" id="ARBA00070833"/>
    </source>
</evidence>
<keyword evidence="3" id="KW-0808">Transferase</keyword>
<dbReference type="CDD" id="cd01448">
    <property type="entry name" value="TST_Repeat_1"/>
    <property type="match status" value="1"/>
</dbReference>
<dbReference type="NCBIfam" id="NF008557">
    <property type="entry name" value="PRK11493.1"/>
    <property type="match status" value="1"/>
</dbReference>
<evidence type="ECO:0000256" key="6">
    <source>
        <dbReference type="ARBA" id="ARBA00066832"/>
    </source>
</evidence>
<protein>
    <recommendedName>
        <fullName evidence="7">3-mercaptopyruvate sulfurtransferase</fullName>
        <ecNumber evidence="6">2.8.1.2</ecNumber>
    </recommendedName>
    <alternativeName>
        <fullName evidence="8">Rhodanese-like protein</fullName>
    </alternativeName>
</protein>
<dbReference type="STRING" id="1526571.AT746_00645"/>
<dbReference type="FunFam" id="3.40.250.10:FF:000015">
    <property type="entry name" value="Sulfurtransferase"/>
    <property type="match status" value="1"/>
</dbReference>
<gene>
    <name evidence="10" type="ORF">AT746_00645</name>
</gene>
<evidence type="ECO:0000256" key="5">
    <source>
        <dbReference type="ARBA" id="ARBA00051793"/>
    </source>
</evidence>
<dbReference type="SMART" id="SM00450">
    <property type="entry name" value="RHOD"/>
    <property type="match status" value="2"/>
</dbReference>
<evidence type="ECO:0000256" key="8">
    <source>
        <dbReference type="ARBA" id="ARBA00078354"/>
    </source>
</evidence>